<sequence length="138" mass="15681">MLSILNLKSKVGARCRRVVVVVLIFLFSSFSCRHGPFCRITRLFLSFSDLDNSESLTKTWKVPRAGTAPRESQLALQNLMVDTDNAKSKQGFKNLSKCMGDKLEKEKGRSIEELASPDFKSSHSIEIIRQRTEEKERS</sequence>
<dbReference type="EMBL" id="KZ293504">
    <property type="protein sequence ID" value="PBK59477.1"/>
    <property type="molecule type" value="Genomic_DNA"/>
</dbReference>
<dbReference type="AlphaFoldDB" id="A0A2H3B4E3"/>
<dbReference type="Proteomes" id="UP000218334">
    <property type="component" value="Unassembled WGS sequence"/>
</dbReference>
<proteinExistence type="predicted"/>
<reference evidence="2" key="1">
    <citation type="journal article" date="2017" name="Nat. Ecol. Evol.">
        <title>Genome expansion and lineage-specific genetic innovations in the forest pathogenic fungi Armillaria.</title>
        <authorList>
            <person name="Sipos G."/>
            <person name="Prasanna A.N."/>
            <person name="Walter M.C."/>
            <person name="O'Connor E."/>
            <person name="Balint B."/>
            <person name="Krizsan K."/>
            <person name="Kiss B."/>
            <person name="Hess J."/>
            <person name="Varga T."/>
            <person name="Slot J."/>
            <person name="Riley R."/>
            <person name="Boka B."/>
            <person name="Rigling D."/>
            <person name="Barry K."/>
            <person name="Lee J."/>
            <person name="Mihaltcheva S."/>
            <person name="LaButti K."/>
            <person name="Lipzen A."/>
            <person name="Waldron R."/>
            <person name="Moloney N.M."/>
            <person name="Sperisen C."/>
            <person name="Kredics L."/>
            <person name="Vagvoelgyi C."/>
            <person name="Patrignani A."/>
            <person name="Fitzpatrick D."/>
            <person name="Nagy I."/>
            <person name="Doyle S."/>
            <person name="Anderson J.B."/>
            <person name="Grigoriev I.V."/>
            <person name="Gueldener U."/>
            <person name="Muensterkoetter M."/>
            <person name="Nagy L.G."/>
        </authorList>
    </citation>
    <scope>NUCLEOTIDE SEQUENCE [LARGE SCALE GENOMIC DNA]</scope>
    <source>
        <strain evidence="2">28-4</strain>
    </source>
</reference>
<keyword evidence="2" id="KW-1185">Reference proteome</keyword>
<accession>A0A2H3B4E3</accession>
<dbReference type="STRING" id="1076256.A0A2H3B4E3"/>
<protein>
    <submittedName>
        <fullName evidence="1">Uncharacterized protein</fullName>
    </submittedName>
</protein>
<name>A0A2H3B4E3_9AGAR</name>
<organism evidence="1 2">
    <name type="scientific">Armillaria solidipes</name>
    <dbReference type="NCBI Taxonomy" id="1076256"/>
    <lineage>
        <taxon>Eukaryota</taxon>
        <taxon>Fungi</taxon>
        <taxon>Dikarya</taxon>
        <taxon>Basidiomycota</taxon>
        <taxon>Agaricomycotina</taxon>
        <taxon>Agaricomycetes</taxon>
        <taxon>Agaricomycetidae</taxon>
        <taxon>Agaricales</taxon>
        <taxon>Marasmiineae</taxon>
        <taxon>Physalacriaceae</taxon>
        <taxon>Armillaria</taxon>
    </lineage>
</organism>
<gene>
    <name evidence="1" type="ORF">ARMSODRAFT_1027424</name>
</gene>
<evidence type="ECO:0000313" key="2">
    <source>
        <dbReference type="Proteomes" id="UP000218334"/>
    </source>
</evidence>
<evidence type="ECO:0000313" key="1">
    <source>
        <dbReference type="EMBL" id="PBK59477.1"/>
    </source>
</evidence>